<sequence length="117" mass="13301">MVTEGLTPTTLVKNLSALPTPCNDVVYYPTHLTVLGIQGEYSVFQAFSRKSGLAYIAITHPDTTKFIFAGSRNSMYELYQVIPWPEYKISNGELTFYYKTAPSLQTLEDYFNNIKKQ</sequence>
<dbReference type="Proteomes" id="UP000000935">
    <property type="component" value="Plasmid pBM500"/>
</dbReference>
<proteinExistence type="predicted"/>
<organism evidence="1 2">
    <name type="scientific">Priestia megaterium (strain ATCC 12872 / QMB1551)</name>
    <name type="common">Bacillus megaterium</name>
    <dbReference type="NCBI Taxonomy" id="545693"/>
    <lineage>
        <taxon>Bacteria</taxon>
        <taxon>Bacillati</taxon>
        <taxon>Bacillota</taxon>
        <taxon>Bacilli</taxon>
        <taxon>Bacillales</taxon>
        <taxon>Bacillaceae</taxon>
        <taxon>Priestia</taxon>
    </lineage>
</organism>
<reference evidence="1 2" key="1">
    <citation type="journal article" date="2011" name="J. Bacteriol.">
        <title>Genome sequences of the biotechnologically important Bacillus megaterium strains QM B1551 and DSM319.</title>
        <authorList>
            <person name="Eppinger M."/>
            <person name="Bunk B."/>
            <person name="Johns M.A."/>
            <person name="Edirisinghe J.N."/>
            <person name="Kutumbaka K.K."/>
            <person name="Koenig S.S."/>
            <person name="Huot Creasy H."/>
            <person name="Rosovitz M.J."/>
            <person name="Riley D.R."/>
            <person name="Daugherty S."/>
            <person name="Martin M."/>
            <person name="Elbourne L.D."/>
            <person name="Paulsen I."/>
            <person name="Biedendieck R."/>
            <person name="Braun C."/>
            <person name="Grayburn S."/>
            <person name="Dhingra S."/>
            <person name="Lukyanchuk V."/>
            <person name="Ball B."/>
            <person name="Ul-Qamar R."/>
            <person name="Seibel J."/>
            <person name="Bremer E."/>
            <person name="Jahn D."/>
            <person name="Ravel J."/>
            <person name="Vary P.S."/>
        </authorList>
    </citation>
    <scope>NUCLEOTIDE SEQUENCE [LARGE SCALE GENOMIC DNA]</scope>
    <source>
        <strain evidence="2">ATCC 12872 / QMB1551</strain>
        <plasmid evidence="1">pBM500</plasmid>
    </source>
</reference>
<keyword evidence="1" id="KW-0614">Plasmid</keyword>
<evidence type="ECO:0000313" key="2">
    <source>
        <dbReference type="Proteomes" id="UP000000935"/>
    </source>
</evidence>
<dbReference type="KEGG" id="bmq:BMQ_pBM50040"/>
<dbReference type="EMBL" id="CP001988">
    <property type="protein sequence ID" value="ADE72379.1"/>
    <property type="molecule type" value="Genomic_DNA"/>
</dbReference>
<dbReference type="HOGENOM" id="CLU_2056649_0_0_9"/>
<keyword evidence="2" id="KW-1185">Reference proteome</keyword>
<name>D5E3K4_PRIM1</name>
<geneLocation type="plasmid" evidence="1 2">
    <name>pBM500</name>
</geneLocation>
<accession>D5E3K4</accession>
<dbReference type="AlphaFoldDB" id="D5E3K4"/>
<dbReference type="RefSeq" id="WP_013060143.1">
    <property type="nucleotide sequence ID" value="NC_014025.1"/>
</dbReference>
<gene>
    <name evidence="1" type="ordered locus">BMQ_pBM50040</name>
</gene>
<evidence type="ECO:0000313" key="1">
    <source>
        <dbReference type="EMBL" id="ADE72379.1"/>
    </source>
</evidence>
<protein>
    <submittedName>
        <fullName evidence="1">Uncharacterized protein</fullName>
    </submittedName>
</protein>